<feature type="region of interest" description="Disordered" evidence="1">
    <location>
        <begin position="233"/>
        <end position="257"/>
    </location>
</feature>
<reference evidence="2" key="1">
    <citation type="journal article" date="2020" name="Stud. Mycol.">
        <title>101 Dothideomycetes genomes: a test case for predicting lifestyles and emergence of pathogens.</title>
        <authorList>
            <person name="Haridas S."/>
            <person name="Albert R."/>
            <person name="Binder M."/>
            <person name="Bloem J."/>
            <person name="Labutti K."/>
            <person name="Salamov A."/>
            <person name="Andreopoulos B."/>
            <person name="Baker S."/>
            <person name="Barry K."/>
            <person name="Bills G."/>
            <person name="Bluhm B."/>
            <person name="Cannon C."/>
            <person name="Castanera R."/>
            <person name="Culley D."/>
            <person name="Daum C."/>
            <person name="Ezra D."/>
            <person name="Gonzalez J."/>
            <person name="Henrissat B."/>
            <person name="Kuo A."/>
            <person name="Liang C."/>
            <person name="Lipzen A."/>
            <person name="Lutzoni F."/>
            <person name="Magnuson J."/>
            <person name="Mondo S."/>
            <person name="Nolan M."/>
            <person name="Ohm R."/>
            <person name="Pangilinan J."/>
            <person name="Park H.-J."/>
            <person name="Ramirez L."/>
            <person name="Alfaro M."/>
            <person name="Sun H."/>
            <person name="Tritt A."/>
            <person name="Yoshinaga Y."/>
            <person name="Zwiers L.-H."/>
            <person name="Turgeon B."/>
            <person name="Goodwin S."/>
            <person name="Spatafora J."/>
            <person name="Crous P."/>
            <person name="Grigoriev I."/>
        </authorList>
    </citation>
    <scope>NUCLEOTIDE SEQUENCE</scope>
    <source>
        <strain evidence="2">ATCC 16933</strain>
    </source>
</reference>
<feature type="compositionally biased region" description="Low complexity" evidence="1">
    <location>
        <begin position="248"/>
        <end position="257"/>
    </location>
</feature>
<name>A0A6A6P3L4_9PEZI</name>
<evidence type="ECO:0000313" key="2">
    <source>
        <dbReference type="EMBL" id="KAF2458610.1"/>
    </source>
</evidence>
<dbReference type="EMBL" id="MU001677">
    <property type="protein sequence ID" value="KAF2458610.1"/>
    <property type="molecule type" value="Genomic_DNA"/>
</dbReference>
<accession>A0A6A6P3L4</accession>
<gene>
    <name evidence="2" type="ORF">BDY21DRAFT_207228</name>
</gene>
<dbReference type="AlphaFoldDB" id="A0A6A6P3L4"/>
<protein>
    <submittedName>
        <fullName evidence="2">Uncharacterized protein</fullName>
    </submittedName>
</protein>
<proteinExistence type="predicted"/>
<dbReference type="Proteomes" id="UP000799766">
    <property type="component" value="Unassembled WGS sequence"/>
</dbReference>
<sequence>MPAVELCNSHEQHVLVTPTMTFEAPPSVLYTFLPQVVRTRLPRLPSLRRSVRCSAPSLGSWATGNFLSTDSRPVTPPPNYLTAIANGNGAEDSVTGSVTEVARESDANEQKNENSASVERAVVKGADDDARDRFVRQRKGNVVVPSRGSRAWGDKEQLVRPIEIEGGVSWTSVGQALRLLTSSYRESSADGDQSLARHLFVLSLTKLLKALPENLSLQELSMLRDVLPMELQLPPTAPDGTSTAGLESSRSSRTNSISKAIVRCPTSGAADPDPAQPLSPPTPSIVHRITEVSVVHAILLLSFLLPYIRIAFTHIQRFERSHRLMERCLSGCTDAVEELRRHGVKQGDGGVGDAIAGSIVWLVRGVLGGTCDGFKEGLGVVLGETRECADESVAYRGGVRILGR</sequence>
<evidence type="ECO:0000256" key="1">
    <source>
        <dbReference type="SAM" id="MobiDB-lite"/>
    </source>
</evidence>
<dbReference type="OrthoDB" id="190201at2759"/>
<keyword evidence="3" id="KW-1185">Reference proteome</keyword>
<evidence type="ECO:0000313" key="3">
    <source>
        <dbReference type="Proteomes" id="UP000799766"/>
    </source>
</evidence>
<organism evidence="2 3">
    <name type="scientific">Lineolata rhizophorae</name>
    <dbReference type="NCBI Taxonomy" id="578093"/>
    <lineage>
        <taxon>Eukaryota</taxon>
        <taxon>Fungi</taxon>
        <taxon>Dikarya</taxon>
        <taxon>Ascomycota</taxon>
        <taxon>Pezizomycotina</taxon>
        <taxon>Dothideomycetes</taxon>
        <taxon>Dothideomycetes incertae sedis</taxon>
        <taxon>Lineolatales</taxon>
        <taxon>Lineolataceae</taxon>
        <taxon>Lineolata</taxon>
    </lineage>
</organism>